<comment type="subunit">
    <text evidence="5">Monomer.</text>
</comment>
<evidence type="ECO:0000313" key="8">
    <source>
        <dbReference type="Proteomes" id="UP000252893"/>
    </source>
</evidence>
<gene>
    <name evidence="7" type="ORF">DFR47_11149</name>
</gene>
<keyword evidence="4 5" id="KW-0503">Monooxygenase</keyword>
<evidence type="ECO:0000256" key="5">
    <source>
        <dbReference type="HAMAP-Rule" id="MF_00845"/>
    </source>
</evidence>
<keyword evidence="2 5" id="KW-0274">FAD</keyword>
<evidence type="ECO:0000313" key="7">
    <source>
        <dbReference type="EMBL" id="RBO90954.1"/>
    </source>
</evidence>
<evidence type="ECO:0000259" key="6">
    <source>
        <dbReference type="Pfam" id="PF01494"/>
    </source>
</evidence>
<feature type="binding site" evidence="5">
    <location>
        <position position="40"/>
    </location>
    <ligand>
        <name>NADPH</name>
        <dbReference type="ChEBI" id="CHEBI:57783"/>
    </ligand>
</feature>
<dbReference type="SUPFAM" id="SSF51905">
    <property type="entry name" value="FAD/NAD(P)-binding domain"/>
    <property type="match status" value="1"/>
</dbReference>
<dbReference type="GO" id="GO:0005737">
    <property type="term" value="C:cytoplasm"/>
    <property type="evidence" value="ECO:0007669"/>
    <property type="project" value="UniProtKB-SubCell"/>
</dbReference>
<keyword evidence="5" id="KW-0521">NADP</keyword>
<dbReference type="PANTHER" id="PTHR46972">
    <property type="entry name" value="MONOOXYGENASE ASQM-RELATED"/>
    <property type="match status" value="1"/>
</dbReference>
<dbReference type="InterPro" id="IPR036188">
    <property type="entry name" value="FAD/NAD-bd_sf"/>
</dbReference>
<keyword evidence="1 5" id="KW-0285">Flavoprotein</keyword>
<dbReference type="InterPro" id="IPR002938">
    <property type="entry name" value="FAD-bd"/>
</dbReference>
<feature type="domain" description="FAD-binding" evidence="6">
    <location>
        <begin position="287"/>
        <end position="328"/>
    </location>
</feature>
<dbReference type="EC" id="1.14.13.-" evidence="5"/>
<accession>A0A366DNT9</accession>
<dbReference type="PRINTS" id="PR00420">
    <property type="entry name" value="RNGMNOXGNASE"/>
</dbReference>
<dbReference type="Gene3D" id="3.50.50.60">
    <property type="entry name" value="FAD/NAD(P)-binding domain"/>
    <property type="match status" value="1"/>
</dbReference>
<comment type="catalytic activity">
    <reaction evidence="5">
        <text>a tetracycline + NADPH + O2 + H(+) = an 11a-hydroxytetracycline + NADP(+) + H2O</text>
        <dbReference type="Rhea" id="RHEA:61444"/>
        <dbReference type="ChEBI" id="CHEBI:15377"/>
        <dbReference type="ChEBI" id="CHEBI:15378"/>
        <dbReference type="ChEBI" id="CHEBI:15379"/>
        <dbReference type="ChEBI" id="CHEBI:57783"/>
        <dbReference type="ChEBI" id="CHEBI:58349"/>
        <dbReference type="ChEBI" id="CHEBI:144644"/>
        <dbReference type="ChEBI" id="CHEBI:144645"/>
    </reaction>
</comment>
<reference evidence="7 8" key="1">
    <citation type="submission" date="2018-06" db="EMBL/GenBank/DDBJ databases">
        <title>Genomic Encyclopedia of Type Strains, Phase IV (KMG-IV): sequencing the most valuable type-strain genomes for metagenomic binning, comparative biology and taxonomic classification.</title>
        <authorList>
            <person name="Goeker M."/>
        </authorList>
    </citation>
    <scope>NUCLEOTIDE SEQUENCE [LARGE SCALE GENOMIC DNA]</scope>
    <source>
        <strain evidence="7 8">DSM 25619</strain>
    </source>
</reference>
<dbReference type="InterPro" id="IPR043683">
    <property type="entry name" value="TetX_monooxygenase"/>
</dbReference>
<dbReference type="Pfam" id="PF01494">
    <property type="entry name" value="FAD_binding_3"/>
    <property type="match status" value="2"/>
</dbReference>
<comment type="similarity">
    <text evidence="5">Belongs to the aromatic-ring hydroxylase family. TetX subfamily.</text>
</comment>
<dbReference type="RefSeq" id="WP_113946115.1">
    <property type="nucleotide sequence ID" value="NZ_JBHEEG010000013.1"/>
</dbReference>
<proteinExistence type="inferred from homology"/>
<dbReference type="EMBL" id="QNRH01000011">
    <property type="protein sequence ID" value="RBO90954.1"/>
    <property type="molecule type" value="Genomic_DNA"/>
</dbReference>
<comment type="function">
    <text evidence="5">An FAD-requiring monooxygenase active on some tetracycline antibiotic derivatives, which leads to their inactivation. Hydroxylates carbon 11a of tetracycline and some analogs.</text>
</comment>
<comment type="caution">
    <text evidence="7">The sequence shown here is derived from an EMBL/GenBank/DDBJ whole genome shotgun (WGS) entry which is preliminary data.</text>
</comment>
<dbReference type="PANTHER" id="PTHR46972:SF1">
    <property type="entry name" value="FAD DEPENDENT OXIDOREDUCTASE DOMAIN-CONTAINING PROTEIN"/>
    <property type="match status" value="1"/>
</dbReference>
<feature type="binding site" evidence="5">
    <location>
        <position position="47"/>
    </location>
    <ligand>
        <name>FAD</name>
        <dbReference type="ChEBI" id="CHEBI:57692"/>
    </ligand>
</feature>
<dbReference type="GO" id="GO:0004497">
    <property type="term" value="F:monooxygenase activity"/>
    <property type="evidence" value="ECO:0007669"/>
    <property type="project" value="UniProtKB-UniRule"/>
</dbReference>
<evidence type="ECO:0000256" key="3">
    <source>
        <dbReference type="ARBA" id="ARBA00023002"/>
    </source>
</evidence>
<feature type="domain" description="FAD-binding" evidence="6">
    <location>
        <begin position="5"/>
        <end position="165"/>
    </location>
</feature>
<dbReference type="OrthoDB" id="4230779at2"/>
<organism evidence="7 8">
    <name type="scientific">Pseudochrobactrum asaccharolyticum</name>
    <dbReference type="NCBI Taxonomy" id="354351"/>
    <lineage>
        <taxon>Bacteria</taxon>
        <taxon>Pseudomonadati</taxon>
        <taxon>Pseudomonadota</taxon>
        <taxon>Alphaproteobacteria</taxon>
        <taxon>Hyphomicrobiales</taxon>
        <taxon>Brucellaceae</taxon>
        <taxon>Pseudochrobactrum</taxon>
    </lineage>
</organism>
<dbReference type="GO" id="GO:0046677">
    <property type="term" value="P:response to antibiotic"/>
    <property type="evidence" value="ECO:0007669"/>
    <property type="project" value="InterPro"/>
</dbReference>
<dbReference type="GO" id="GO:0071949">
    <property type="term" value="F:FAD binding"/>
    <property type="evidence" value="ECO:0007669"/>
    <property type="project" value="InterPro"/>
</dbReference>
<feature type="binding site" evidence="5">
    <location>
        <position position="296"/>
    </location>
    <ligand>
        <name>FAD</name>
        <dbReference type="ChEBI" id="CHEBI:57692"/>
    </ligand>
</feature>
<evidence type="ECO:0000256" key="2">
    <source>
        <dbReference type="ARBA" id="ARBA00022827"/>
    </source>
</evidence>
<sequence length="380" mass="40964">MAKTIGIIGAGLGGLTLSRVLHLSGINTIIFEADTSPRARPQGGLLDIHEHNGQLALKQAGLYEEFLKLVRPAEDAKRIMDKDGTVLLDIRGSPLSQRPEVDRGELRDMLINSLPEHVIHWDHKATSIDAFGTNQYEVKFANGRAFRADLLVGADGAWSKVRSLMTSAKPEYSGTCFIEIAYPADGREAEGLAAVIGTGTLIAIAPGKGIIAHRNADGSIAGYVALNKPESWIKSIDFSHAQNGREVVSAQFKGWSEQLVNFITTSTLENPAIRPIFALPVGHEWSRKAGITLIGDAAHLMSPFAGEGANLAMYDGADLAGAIIANPNDLERAILTYERALFERSLDVARMSAENLKLFFGETAPHSVVDLFSGLFSPEP</sequence>
<dbReference type="Proteomes" id="UP000252893">
    <property type="component" value="Unassembled WGS sequence"/>
</dbReference>
<comment type="domain">
    <text evidence="5">Consists of an N-terminal FAD-binding domain with a Rossman fold and a C-terminal substrate-binding domain.</text>
</comment>
<keyword evidence="5" id="KW-0963">Cytoplasm</keyword>
<evidence type="ECO:0000256" key="4">
    <source>
        <dbReference type="ARBA" id="ARBA00023033"/>
    </source>
</evidence>
<comment type="cofactor">
    <cofactor evidence="5">
        <name>FAD</name>
        <dbReference type="ChEBI" id="CHEBI:57692"/>
    </cofactor>
</comment>
<protein>
    <recommendedName>
        <fullName evidence="5">Flavin-dependent monooxygenase</fullName>
    </recommendedName>
    <alternativeName>
        <fullName evidence="5">TetX monooxygenase</fullName>
        <shortName evidence="5">TetX</shortName>
        <ecNumber evidence="5">1.14.13.-</ecNumber>
    </alternativeName>
</protein>
<comment type="subcellular location">
    <subcellularLocation>
        <location evidence="5">Cytoplasm</location>
    </subcellularLocation>
</comment>
<keyword evidence="5" id="KW-0547">Nucleotide-binding</keyword>
<dbReference type="HAMAP" id="MF_00845">
    <property type="entry name" value="TetX_monooxygenase"/>
    <property type="match status" value="1"/>
</dbReference>
<name>A0A366DNT9_9HYPH</name>
<evidence type="ECO:0000256" key="1">
    <source>
        <dbReference type="ARBA" id="ARBA00022630"/>
    </source>
</evidence>
<dbReference type="AlphaFoldDB" id="A0A366DNT9"/>
<keyword evidence="8" id="KW-1185">Reference proteome</keyword>
<feature type="binding site" evidence="5">
    <location>
        <position position="103"/>
    </location>
    <ligand>
        <name>FAD</name>
        <dbReference type="ChEBI" id="CHEBI:57692"/>
    </ligand>
</feature>
<keyword evidence="3 5" id="KW-0560">Oxidoreductase</keyword>